<accession>A0A6M3IVE3</accession>
<dbReference type="EMBL" id="MT141450">
    <property type="protein sequence ID" value="QJA61699.1"/>
    <property type="molecule type" value="Genomic_DNA"/>
</dbReference>
<name>A0A6M3IVE3_9ZZZZ</name>
<dbReference type="AlphaFoldDB" id="A0A6M3IVE3"/>
<feature type="compositionally biased region" description="Basic and acidic residues" evidence="1">
    <location>
        <begin position="13"/>
        <end position="39"/>
    </location>
</feature>
<proteinExistence type="predicted"/>
<organism evidence="2">
    <name type="scientific">viral metagenome</name>
    <dbReference type="NCBI Taxonomy" id="1070528"/>
    <lineage>
        <taxon>unclassified sequences</taxon>
        <taxon>metagenomes</taxon>
        <taxon>organismal metagenomes</taxon>
    </lineage>
</organism>
<sequence>MSDKKPKQITTTEDLKQDERNANKGTDRGLFKESPEARAEFLSLCK</sequence>
<gene>
    <name evidence="2" type="ORF">MM415B00897_0010</name>
</gene>
<feature type="region of interest" description="Disordered" evidence="1">
    <location>
        <begin position="1"/>
        <end position="46"/>
    </location>
</feature>
<evidence type="ECO:0000313" key="2">
    <source>
        <dbReference type="EMBL" id="QJA61699.1"/>
    </source>
</evidence>
<protein>
    <submittedName>
        <fullName evidence="2">Uncharacterized protein</fullName>
    </submittedName>
</protein>
<evidence type="ECO:0000256" key="1">
    <source>
        <dbReference type="SAM" id="MobiDB-lite"/>
    </source>
</evidence>
<reference evidence="2" key="1">
    <citation type="submission" date="2020-03" db="EMBL/GenBank/DDBJ databases">
        <title>The deep terrestrial virosphere.</title>
        <authorList>
            <person name="Holmfeldt K."/>
            <person name="Nilsson E."/>
            <person name="Simone D."/>
            <person name="Lopez-Fernandez M."/>
            <person name="Wu X."/>
            <person name="de Brujin I."/>
            <person name="Lundin D."/>
            <person name="Andersson A."/>
            <person name="Bertilsson S."/>
            <person name="Dopson M."/>
        </authorList>
    </citation>
    <scope>NUCLEOTIDE SEQUENCE</scope>
    <source>
        <strain evidence="2">MM415B00897</strain>
    </source>
</reference>